<keyword evidence="3" id="KW-0723">Serine/threonine-protein kinase</keyword>
<dbReference type="InterPro" id="IPR051180">
    <property type="entry name" value="IKK"/>
</dbReference>
<keyword evidence="6 10" id="KW-0418">Kinase</keyword>
<organism evidence="10">
    <name type="scientific">Cacopsylla melanoneura</name>
    <dbReference type="NCBI Taxonomy" id="428564"/>
    <lineage>
        <taxon>Eukaryota</taxon>
        <taxon>Metazoa</taxon>
        <taxon>Ecdysozoa</taxon>
        <taxon>Arthropoda</taxon>
        <taxon>Hexapoda</taxon>
        <taxon>Insecta</taxon>
        <taxon>Pterygota</taxon>
        <taxon>Neoptera</taxon>
        <taxon>Paraneoptera</taxon>
        <taxon>Hemiptera</taxon>
        <taxon>Sternorrhyncha</taxon>
        <taxon>Psylloidea</taxon>
        <taxon>Psyllidae</taxon>
        <taxon>Psyllinae</taxon>
        <taxon>Cacopsylla</taxon>
    </lineage>
</organism>
<dbReference type="CDD" id="cd12219">
    <property type="entry name" value="Ubl_TBK1_like"/>
    <property type="match status" value="1"/>
</dbReference>
<dbReference type="GO" id="GO:0004674">
    <property type="term" value="F:protein serine/threonine kinase activity"/>
    <property type="evidence" value="ECO:0007669"/>
    <property type="project" value="UniProtKB-KW"/>
</dbReference>
<keyword evidence="5 8" id="KW-0547">Nucleotide-binding</keyword>
<dbReference type="AlphaFoldDB" id="A0A8D8WV56"/>
<dbReference type="GO" id="GO:0009967">
    <property type="term" value="P:positive regulation of signal transduction"/>
    <property type="evidence" value="ECO:0007669"/>
    <property type="project" value="UniProtKB-ARBA"/>
</dbReference>
<dbReference type="PANTHER" id="PTHR22969">
    <property type="entry name" value="IKB KINASE"/>
    <property type="match status" value="1"/>
</dbReference>
<evidence type="ECO:0000256" key="1">
    <source>
        <dbReference type="ARBA" id="ARBA00004496"/>
    </source>
</evidence>
<dbReference type="InterPro" id="IPR017441">
    <property type="entry name" value="Protein_kinase_ATP_BS"/>
</dbReference>
<dbReference type="EMBL" id="HBUF01231907">
    <property type="protein sequence ID" value="CAG6673723.1"/>
    <property type="molecule type" value="Transcribed_RNA"/>
</dbReference>
<evidence type="ECO:0000256" key="6">
    <source>
        <dbReference type="ARBA" id="ARBA00022777"/>
    </source>
</evidence>
<dbReference type="Pfam" id="PF18396">
    <property type="entry name" value="TBK1_ULD"/>
    <property type="match status" value="1"/>
</dbReference>
<feature type="domain" description="Protein kinase" evidence="9">
    <location>
        <begin position="12"/>
        <end position="317"/>
    </location>
</feature>
<dbReference type="FunFam" id="3.30.200.20:FF:000106">
    <property type="entry name" value="serine/threonine-protein kinase TBK1 isoform X1"/>
    <property type="match status" value="1"/>
</dbReference>
<evidence type="ECO:0000256" key="5">
    <source>
        <dbReference type="ARBA" id="ARBA00022741"/>
    </source>
</evidence>
<dbReference type="PROSITE" id="PS00107">
    <property type="entry name" value="PROTEIN_KINASE_ATP"/>
    <property type="match status" value="1"/>
</dbReference>
<dbReference type="Gene3D" id="1.20.1270.420">
    <property type="match status" value="1"/>
</dbReference>
<evidence type="ECO:0000256" key="7">
    <source>
        <dbReference type="ARBA" id="ARBA00022840"/>
    </source>
</evidence>
<dbReference type="GO" id="GO:0045089">
    <property type="term" value="P:positive regulation of innate immune response"/>
    <property type="evidence" value="ECO:0007669"/>
    <property type="project" value="UniProtKB-ARBA"/>
</dbReference>
<dbReference type="Gene3D" id="3.10.20.90">
    <property type="entry name" value="Phosphatidylinositol 3-kinase Catalytic Subunit, Chain A, domain 1"/>
    <property type="match status" value="1"/>
</dbReference>
<dbReference type="InterPro" id="IPR041087">
    <property type="entry name" value="TBK1_ULD"/>
</dbReference>
<evidence type="ECO:0000256" key="8">
    <source>
        <dbReference type="PROSITE-ProRule" id="PRU10141"/>
    </source>
</evidence>
<dbReference type="PROSITE" id="PS50011">
    <property type="entry name" value="PROTEIN_KINASE_DOM"/>
    <property type="match status" value="1"/>
</dbReference>
<dbReference type="PANTHER" id="PTHR22969:SF15">
    <property type="entry name" value="FI05319P"/>
    <property type="match status" value="1"/>
</dbReference>
<dbReference type="GO" id="GO:0005524">
    <property type="term" value="F:ATP binding"/>
    <property type="evidence" value="ECO:0007669"/>
    <property type="project" value="UniProtKB-UniRule"/>
</dbReference>
<keyword evidence="4" id="KW-0808">Transferase</keyword>
<feature type="binding site" evidence="8">
    <location>
        <position position="41"/>
    </location>
    <ligand>
        <name>ATP</name>
        <dbReference type="ChEBI" id="CHEBI:30616"/>
    </ligand>
</feature>
<protein>
    <submittedName>
        <fullName evidence="10">Serine/threonine-protein kinase TBK1</fullName>
    </submittedName>
</protein>
<evidence type="ECO:0000313" key="10">
    <source>
        <dbReference type="EMBL" id="CAG6673723.1"/>
    </source>
</evidence>
<sequence length="750" mass="85941">MSFLRGSTNYVWCTTSVLGKGATGAVFQGVNKNNGEPVAVKTFNQLSHMRPHDVQMREFEVLKKVKHENIVKLLAIEEEQEGRGKVIVMELCTGGSLFNILDDPENTYGLQEEEFLLVLEHLTAGMKHLRDNRLVHRDLKPGNIMKFICDDGSTIYKLTDFGAARELEEDQQFMSLYGTEEYLHPDMYERAVLRKPVGKTFGATVDLWSIGVTLYHVATGNLPFRPYGGRRNKETMYYITTKKASGVIAGTQTSENGEIDWCTDLPNNCQLSLGLKKLVTPILAGLLEVDSKKIWSFELFFSQVTKTLNRKLVHLFYMNRLQSIRIYLHPDDTYDELQTLIKEQTEVTPNKQILLYKNTHFTNVLETDSTGKNLPVISPEEPLLLFSEENNNVTLPSDIDIPKFPSFPNVVSVENDATLAKQACSTGHVCKRRIEKLSKSSRLTHYSVQVFITVLNQQLSSIANKIHHLKQITTAVQHLVDHISRSYNSIYSLMEDKSNSVHDFKDEIDSLRTNQLNSLSLNIEQLYQRCVTDKTLSKEWTEATRQIICPSNGKIPARAKTLTERLRDSWQHLLRDRATRTLSYNDEQFHVLERIKIGETGKRIKSLLDDDTSPHVIHLSDCLADWYKMAQTIYLQSNFLNKDMQTFARNLEEFQAKVIEEDVKFHENLINISKIKFTSNHVNSNVSNKINNCLRIKSQDLKYIRTSIKDLSLIKNEFNQFLESNSHLMNDIKILGEPGPEIQTLENDQE</sequence>
<dbReference type="InterPro" id="IPR000719">
    <property type="entry name" value="Prot_kinase_dom"/>
</dbReference>
<dbReference type="SMART" id="SM00220">
    <property type="entry name" value="S_TKc"/>
    <property type="match status" value="1"/>
</dbReference>
<comment type="subcellular location">
    <subcellularLocation>
        <location evidence="1">Cytoplasm</location>
    </subcellularLocation>
</comment>
<name>A0A8D8WV56_9HEMI</name>
<keyword evidence="7 8" id="KW-0067">ATP-binding</keyword>
<proteinExistence type="predicted"/>
<evidence type="ECO:0000256" key="3">
    <source>
        <dbReference type="ARBA" id="ARBA00022527"/>
    </source>
</evidence>
<evidence type="ECO:0000259" key="9">
    <source>
        <dbReference type="PROSITE" id="PS50011"/>
    </source>
</evidence>
<dbReference type="SUPFAM" id="SSF56112">
    <property type="entry name" value="Protein kinase-like (PK-like)"/>
    <property type="match status" value="1"/>
</dbReference>
<dbReference type="GO" id="GO:0010628">
    <property type="term" value="P:positive regulation of gene expression"/>
    <property type="evidence" value="ECO:0007669"/>
    <property type="project" value="UniProtKB-ARBA"/>
</dbReference>
<dbReference type="FunFam" id="1.10.510.10:FF:000100">
    <property type="entry name" value="inhibitor of nuclear factor kappa-B kinase subunit epsilon"/>
    <property type="match status" value="1"/>
</dbReference>
<dbReference type="GO" id="GO:0006950">
    <property type="term" value="P:response to stress"/>
    <property type="evidence" value="ECO:0007669"/>
    <property type="project" value="UniProtKB-ARBA"/>
</dbReference>
<reference evidence="10" key="1">
    <citation type="submission" date="2021-05" db="EMBL/GenBank/DDBJ databases">
        <authorList>
            <person name="Alioto T."/>
            <person name="Alioto T."/>
            <person name="Gomez Garrido J."/>
        </authorList>
    </citation>
    <scope>NUCLEOTIDE SEQUENCE</scope>
</reference>
<keyword evidence="2" id="KW-0963">Cytoplasm</keyword>
<dbReference type="GO" id="GO:0005737">
    <property type="term" value="C:cytoplasm"/>
    <property type="evidence" value="ECO:0007669"/>
    <property type="project" value="UniProtKB-SubCell"/>
</dbReference>
<dbReference type="Gene3D" id="1.10.510.10">
    <property type="entry name" value="Transferase(Phosphotransferase) domain 1"/>
    <property type="match status" value="1"/>
</dbReference>
<evidence type="ECO:0000256" key="2">
    <source>
        <dbReference type="ARBA" id="ARBA00022490"/>
    </source>
</evidence>
<dbReference type="Gene3D" id="3.30.200.20">
    <property type="entry name" value="Phosphorylase Kinase, domain 1"/>
    <property type="match status" value="1"/>
</dbReference>
<dbReference type="Pfam" id="PF18394">
    <property type="entry name" value="TBK1_CCD1"/>
    <property type="match status" value="1"/>
</dbReference>
<dbReference type="Pfam" id="PF00069">
    <property type="entry name" value="Pkinase"/>
    <property type="match status" value="1"/>
</dbReference>
<dbReference type="InterPro" id="IPR041309">
    <property type="entry name" value="TBK1_CC1"/>
</dbReference>
<accession>A0A8D8WV56</accession>
<dbReference type="InterPro" id="IPR011009">
    <property type="entry name" value="Kinase-like_dom_sf"/>
</dbReference>
<evidence type="ECO:0000256" key="4">
    <source>
        <dbReference type="ARBA" id="ARBA00022679"/>
    </source>
</evidence>